<dbReference type="Pfam" id="PF00455">
    <property type="entry name" value="DeoRC"/>
    <property type="match status" value="1"/>
</dbReference>
<keyword evidence="1" id="KW-0805">Transcription regulation</keyword>
<dbReference type="InterPro" id="IPR036390">
    <property type="entry name" value="WH_DNA-bd_sf"/>
</dbReference>
<dbReference type="AlphaFoldDB" id="A0A9D0YVF0"/>
<proteinExistence type="predicted"/>
<comment type="caution">
    <text evidence="5">The sequence shown here is derived from an EMBL/GenBank/DDBJ whole genome shotgun (WGS) entry which is preliminary data.</text>
</comment>
<dbReference type="PROSITE" id="PS51000">
    <property type="entry name" value="HTH_DEOR_2"/>
    <property type="match status" value="1"/>
</dbReference>
<dbReference type="PRINTS" id="PR00037">
    <property type="entry name" value="HTHLACR"/>
</dbReference>
<dbReference type="SMART" id="SM01134">
    <property type="entry name" value="DeoRC"/>
    <property type="match status" value="1"/>
</dbReference>
<evidence type="ECO:0000313" key="6">
    <source>
        <dbReference type="Proteomes" id="UP000886879"/>
    </source>
</evidence>
<dbReference type="GO" id="GO:0003677">
    <property type="term" value="F:DNA binding"/>
    <property type="evidence" value="ECO:0007669"/>
    <property type="project" value="UniProtKB-KW"/>
</dbReference>
<dbReference type="InterPro" id="IPR050313">
    <property type="entry name" value="Carb_Metab_HTH_regulators"/>
</dbReference>
<keyword evidence="2" id="KW-0238">DNA-binding</keyword>
<evidence type="ECO:0000256" key="3">
    <source>
        <dbReference type="ARBA" id="ARBA00023163"/>
    </source>
</evidence>
<dbReference type="GO" id="GO:0003700">
    <property type="term" value="F:DNA-binding transcription factor activity"/>
    <property type="evidence" value="ECO:0007669"/>
    <property type="project" value="InterPro"/>
</dbReference>
<accession>A0A9D0YVF0</accession>
<evidence type="ECO:0000259" key="4">
    <source>
        <dbReference type="PROSITE" id="PS51000"/>
    </source>
</evidence>
<dbReference type="PROSITE" id="PS00894">
    <property type="entry name" value="HTH_DEOR_1"/>
    <property type="match status" value="1"/>
</dbReference>
<evidence type="ECO:0000256" key="1">
    <source>
        <dbReference type="ARBA" id="ARBA00023015"/>
    </source>
</evidence>
<dbReference type="SUPFAM" id="SSF46785">
    <property type="entry name" value="Winged helix' DNA-binding domain"/>
    <property type="match status" value="1"/>
</dbReference>
<dbReference type="SMART" id="SM00420">
    <property type="entry name" value="HTH_DEOR"/>
    <property type="match status" value="1"/>
</dbReference>
<dbReference type="InterPro" id="IPR018356">
    <property type="entry name" value="Tscrpt_reg_HTH_DeoR_CS"/>
</dbReference>
<dbReference type="PANTHER" id="PTHR30363:SF44">
    <property type="entry name" value="AGA OPERON TRANSCRIPTIONAL REPRESSOR-RELATED"/>
    <property type="match status" value="1"/>
</dbReference>
<dbReference type="InterPro" id="IPR036388">
    <property type="entry name" value="WH-like_DNA-bd_sf"/>
</dbReference>
<evidence type="ECO:0000313" key="5">
    <source>
        <dbReference type="EMBL" id="HIQ61513.1"/>
    </source>
</evidence>
<dbReference type="Gene3D" id="1.10.10.10">
    <property type="entry name" value="Winged helix-like DNA-binding domain superfamily/Winged helix DNA-binding domain"/>
    <property type="match status" value="1"/>
</dbReference>
<reference evidence="5" key="1">
    <citation type="submission" date="2020-10" db="EMBL/GenBank/DDBJ databases">
        <authorList>
            <person name="Gilroy R."/>
        </authorList>
    </citation>
    <scope>NUCLEOTIDE SEQUENCE</scope>
    <source>
        <strain evidence="5">ChiGjej2B2-12916</strain>
    </source>
</reference>
<dbReference type="InterPro" id="IPR001034">
    <property type="entry name" value="DeoR_HTH"/>
</dbReference>
<sequence length="260" mass="28720">MKRDRQSVNDRHTRILSLLRERREIKVEELSQIFDVSPMTIRRDLQHLEDQGLISRFYGGAVAEQPVSPAGDADQVKLYRDLISQYAANLVAENDQIFINGSRTALGLLDFLGGKNVQVFTNNGLVCARKYPSNLRITLSGGEVRGQNAILTGDCTMRNLLMVHARKAFIGCTGISPNGELLCGIPTELGINETMLSHSDRYFILADHTKVGVIGTYASLHLEKMGTVITDELAPAAVVEQLRYIGMEVIQVTKGHPGEK</sequence>
<dbReference type="PANTHER" id="PTHR30363">
    <property type="entry name" value="HTH-TYPE TRANSCRIPTIONAL REGULATOR SRLR-RELATED"/>
    <property type="match status" value="1"/>
</dbReference>
<dbReference type="InterPro" id="IPR037171">
    <property type="entry name" value="NagB/RpiA_transferase-like"/>
</dbReference>
<dbReference type="InterPro" id="IPR014036">
    <property type="entry name" value="DeoR-like_C"/>
</dbReference>
<feature type="domain" description="HTH deoR-type" evidence="4">
    <location>
        <begin position="8"/>
        <end position="63"/>
    </location>
</feature>
<gene>
    <name evidence="5" type="ORF">IAD31_07990</name>
</gene>
<reference evidence="5" key="2">
    <citation type="journal article" date="2021" name="PeerJ">
        <title>Extensive microbial diversity within the chicken gut microbiome revealed by metagenomics and culture.</title>
        <authorList>
            <person name="Gilroy R."/>
            <person name="Ravi A."/>
            <person name="Getino M."/>
            <person name="Pursley I."/>
            <person name="Horton D.L."/>
            <person name="Alikhan N.F."/>
            <person name="Baker D."/>
            <person name="Gharbi K."/>
            <person name="Hall N."/>
            <person name="Watson M."/>
            <person name="Adriaenssens E.M."/>
            <person name="Foster-Nyarko E."/>
            <person name="Jarju S."/>
            <person name="Secka A."/>
            <person name="Antonio M."/>
            <person name="Oren A."/>
            <person name="Chaudhuri R.R."/>
            <person name="La Ragione R."/>
            <person name="Hildebrand F."/>
            <person name="Pallen M.J."/>
        </authorList>
    </citation>
    <scope>NUCLEOTIDE SEQUENCE</scope>
    <source>
        <strain evidence="5">ChiGjej2B2-12916</strain>
    </source>
</reference>
<protein>
    <submittedName>
        <fullName evidence="5">DeoR/GlpR transcriptional regulator</fullName>
    </submittedName>
</protein>
<evidence type="ECO:0000256" key="2">
    <source>
        <dbReference type="ARBA" id="ARBA00023125"/>
    </source>
</evidence>
<dbReference type="Pfam" id="PF08220">
    <property type="entry name" value="HTH_DeoR"/>
    <property type="match status" value="1"/>
</dbReference>
<dbReference type="EMBL" id="DVFO01000087">
    <property type="protein sequence ID" value="HIQ61513.1"/>
    <property type="molecule type" value="Genomic_DNA"/>
</dbReference>
<dbReference type="SUPFAM" id="SSF100950">
    <property type="entry name" value="NagB/RpiA/CoA transferase-like"/>
    <property type="match status" value="1"/>
</dbReference>
<keyword evidence="3" id="KW-0804">Transcription</keyword>
<organism evidence="5 6">
    <name type="scientific">Candidatus Enterenecus faecium</name>
    <dbReference type="NCBI Taxonomy" id="2840780"/>
    <lineage>
        <taxon>Bacteria</taxon>
        <taxon>Bacillati</taxon>
        <taxon>Bacillota</taxon>
        <taxon>Clostridia</taxon>
        <taxon>Eubacteriales</taxon>
        <taxon>Candidatus Enterenecus</taxon>
    </lineage>
</organism>
<dbReference type="Proteomes" id="UP000886879">
    <property type="component" value="Unassembled WGS sequence"/>
</dbReference>
<name>A0A9D0YVF0_9FIRM</name>